<feature type="non-terminal residue" evidence="1">
    <location>
        <position position="1"/>
    </location>
</feature>
<dbReference type="AlphaFoldDB" id="A0ABD0JYJ5"/>
<dbReference type="Proteomes" id="UP001519460">
    <property type="component" value="Unassembled WGS sequence"/>
</dbReference>
<name>A0ABD0JYJ5_9CAEN</name>
<comment type="caution">
    <text evidence="1">The sequence shown here is derived from an EMBL/GenBank/DDBJ whole genome shotgun (WGS) entry which is preliminary data.</text>
</comment>
<accession>A0ABD0JYJ5</accession>
<dbReference type="EMBL" id="JACVVK020000295">
    <property type="protein sequence ID" value="KAK7479789.1"/>
    <property type="molecule type" value="Genomic_DNA"/>
</dbReference>
<keyword evidence="2" id="KW-1185">Reference proteome</keyword>
<gene>
    <name evidence="1" type="ORF">BaRGS_00028969</name>
</gene>
<proteinExistence type="predicted"/>
<evidence type="ECO:0000313" key="1">
    <source>
        <dbReference type="EMBL" id="KAK7479789.1"/>
    </source>
</evidence>
<reference evidence="1 2" key="1">
    <citation type="journal article" date="2023" name="Sci. Data">
        <title>Genome assembly of the Korean intertidal mud-creeper Batillaria attramentaria.</title>
        <authorList>
            <person name="Patra A.K."/>
            <person name="Ho P.T."/>
            <person name="Jun S."/>
            <person name="Lee S.J."/>
            <person name="Kim Y."/>
            <person name="Won Y.J."/>
        </authorList>
    </citation>
    <scope>NUCLEOTIDE SEQUENCE [LARGE SCALE GENOMIC DNA]</scope>
    <source>
        <strain evidence="1">Wonlab-2016</strain>
    </source>
</reference>
<protein>
    <submittedName>
        <fullName evidence="1">Uncharacterized protein</fullName>
    </submittedName>
</protein>
<organism evidence="1 2">
    <name type="scientific">Batillaria attramentaria</name>
    <dbReference type="NCBI Taxonomy" id="370345"/>
    <lineage>
        <taxon>Eukaryota</taxon>
        <taxon>Metazoa</taxon>
        <taxon>Spiralia</taxon>
        <taxon>Lophotrochozoa</taxon>
        <taxon>Mollusca</taxon>
        <taxon>Gastropoda</taxon>
        <taxon>Caenogastropoda</taxon>
        <taxon>Sorbeoconcha</taxon>
        <taxon>Cerithioidea</taxon>
        <taxon>Batillariidae</taxon>
        <taxon>Batillaria</taxon>
    </lineage>
</organism>
<sequence>LQTRSGAKRRMEADRCEDVTQSLQARVWNSLPSRQTNKITDFLQGVSTNEKTQQRLPKWPVIDREMASNHWDPTSDRCGQTLPNEGCSLMAIGHDNHPIRHCTGSDVQSLARRNNSRRESSVGQAPVGCIGLSVQHDECISSE</sequence>
<evidence type="ECO:0000313" key="2">
    <source>
        <dbReference type="Proteomes" id="UP001519460"/>
    </source>
</evidence>